<accession>A0A7H0I4U5</accession>
<dbReference type="EMBL" id="CP060826">
    <property type="protein sequence ID" value="QNP67811.1"/>
    <property type="molecule type" value="Genomic_DNA"/>
</dbReference>
<evidence type="ECO:0000313" key="1">
    <source>
        <dbReference type="EMBL" id="QNP67811.1"/>
    </source>
</evidence>
<evidence type="ECO:0000313" key="2">
    <source>
        <dbReference type="Proteomes" id="UP000516230"/>
    </source>
</evidence>
<dbReference type="RefSeq" id="WP_187744854.1">
    <property type="nucleotide sequence ID" value="NZ_CP060826.1"/>
</dbReference>
<reference evidence="1 2" key="1">
    <citation type="submission" date="2020-08" db="EMBL/GenBank/DDBJ databases">
        <title>A novel species.</title>
        <authorList>
            <person name="Gao J."/>
        </authorList>
    </citation>
    <scope>NUCLEOTIDE SEQUENCE [LARGE SCALE GENOMIC DNA]</scope>
    <source>
        <strain evidence="1 2">CRPJ-33</strain>
        <plasmid evidence="1 2">unnamed2</plasmid>
    </source>
</reference>
<dbReference type="KEGG" id="sgj:IAG43_32920"/>
<proteinExistence type="predicted"/>
<keyword evidence="1" id="KW-0614">Plasmid</keyword>
<name>A0A7H0I4U5_9ACTN</name>
<sequence>MTEGFDVAAELAAVAGRADAWRFVERFAAHWREPVRAGDGFGFEELTEAEHRLRSPLPTALWEAYALVGRRADLTSVQDCLLPLEHLQIDDGALVFRVENQGVAEWAVRREHLADDDPPVVFRRADGASDAWRPFLDRFSTACIEMVLSESLFAHQEPLSDNRPLAESEAVGEPPGFRRLALPEYPMWAVEGCVVRWFASPDALVREDAGAWLWAVGRTASALHSVRLSLPGDWLAEPS</sequence>
<dbReference type="Proteomes" id="UP000516230">
    <property type="component" value="Plasmid unnamed2"/>
</dbReference>
<gene>
    <name evidence="1" type="ORF">IAG43_32920</name>
</gene>
<organism evidence="1 2">
    <name type="scientific">Streptomyces genisteinicus</name>
    <dbReference type="NCBI Taxonomy" id="2768068"/>
    <lineage>
        <taxon>Bacteria</taxon>
        <taxon>Bacillati</taxon>
        <taxon>Actinomycetota</taxon>
        <taxon>Actinomycetes</taxon>
        <taxon>Kitasatosporales</taxon>
        <taxon>Streptomycetaceae</taxon>
        <taxon>Streptomyces</taxon>
    </lineage>
</organism>
<protein>
    <recommendedName>
        <fullName evidence="3">SMI1/KNR4 family protein</fullName>
    </recommendedName>
</protein>
<dbReference type="AlphaFoldDB" id="A0A7H0I4U5"/>
<keyword evidence="2" id="KW-1185">Reference proteome</keyword>
<geneLocation type="plasmid" evidence="1 2">
    <name>unnamed2</name>
</geneLocation>
<evidence type="ECO:0008006" key="3">
    <source>
        <dbReference type="Google" id="ProtNLM"/>
    </source>
</evidence>